<feature type="transmembrane region" description="Helical" evidence="8">
    <location>
        <begin position="192"/>
        <end position="209"/>
    </location>
</feature>
<sequence>MGHGHGHGQAIAAGESASGRHLRALTISLLVGATFMVLEFVVGFATSSLALISDAAHMFTDVLGVGMALAAIMVARRSKATFSRTFGLYRAEVLAALGNAILLFGVAGYVLFEAIGRISDPPEVPGLPVLLAATAGLIANLVSFALLRSGAEESINVRGAYLEVLADLIGSVGVLISGALTLLTGWRYADPIIGVAIGLFVLPRTYALARRALRILFQHAPQGVDVGEISAELAALPGVDDVHDLHVWTLTSGMEVASAHLTVSTEAEQSTVLTAAQNLLSSRYSIEHATLQVEAPQCAKRCEQLPW</sequence>
<feature type="transmembrane region" description="Helical" evidence="8">
    <location>
        <begin position="159"/>
        <end position="186"/>
    </location>
</feature>
<dbReference type="Gene3D" id="1.20.1510.10">
    <property type="entry name" value="Cation efflux protein transmembrane domain"/>
    <property type="match status" value="1"/>
</dbReference>
<dbReference type="InterPro" id="IPR058533">
    <property type="entry name" value="Cation_efflux_TM"/>
</dbReference>
<dbReference type="InterPro" id="IPR036837">
    <property type="entry name" value="Cation_efflux_CTD_sf"/>
</dbReference>
<dbReference type="PANTHER" id="PTHR11562:SF17">
    <property type="entry name" value="RE54080P-RELATED"/>
    <property type="match status" value="1"/>
</dbReference>
<proteinExistence type="inferred from homology"/>
<evidence type="ECO:0000256" key="2">
    <source>
        <dbReference type="ARBA" id="ARBA00008873"/>
    </source>
</evidence>
<feature type="transmembrane region" description="Helical" evidence="8">
    <location>
        <begin position="58"/>
        <end position="75"/>
    </location>
</feature>
<dbReference type="Pfam" id="PF16916">
    <property type="entry name" value="ZT_dimer"/>
    <property type="match status" value="1"/>
</dbReference>
<dbReference type="OrthoDB" id="9809646at2"/>
<dbReference type="InterPro" id="IPR050681">
    <property type="entry name" value="CDF/SLC30A"/>
</dbReference>
<feature type="transmembrane region" description="Helical" evidence="8">
    <location>
        <begin position="124"/>
        <end position="147"/>
    </location>
</feature>
<organism evidence="11 12">
    <name type="scientific">Amycolatopsis xylanica</name>
    <dbReference type="NCBI Taxonomy" id="589385"/>
    <lineage>
        <taxon>Bacteria</taxon>
        <taxon>Bacillati</taxon>
        <taxon>Actinomycetota</taxon>
        <taxon>Actinomycetes</taxon>
        <taxon>Pseudonocardiales</taxon>
        <taxon>Pseudonocardiaceae</taxon>
        <taxon>Amycolatopsis</taxon>
    </lineage>
</organism>
<dbReference type="PANTHER" id="PTHR11562">
    <property type="entry name" value="CATION EFFLUX PROTEIN/ ZINC TRANSPORTER"/>
    <property type="match status" value="1"/>
</dbReference>
<protein>
    <submittedName>
        <fullName evidence="11">Cobalt-zinc-cadmium efflux system protein</fullName>
    </submittedName>
</protein>
<evidence type="ECO:0000256" key="3">
    <source>
        <dbReference type="ARBA" id="ARBA00022448"/>
    </source>
</evidence>
<name>A0A1H3DQY7_9PSEU</name>
<feature type="domain" description="Cation efflux protein cytoplasmic" evidence="10">
    <location>
        <begin position="221"/>
        <end position="294"/>
    </location>
</feature>
<evidence type="ECO:0000256" key="6">
    <source>
        <dbReference type="ARBA" id="ARBA00023065"/>
    </source>
</evidence>
<dbReference type="Proteomes" id="UP000199515">
    <property type="component" value="Unassembled WGS sequence"/>
</dbReference>
<evidence type="ECO:0000259" key="10">
    <source>
        <dbReference type="Pfam" id="PF16916"/>
    </source>
</evidence>
<dbReference type="Pfam" id="PF01545">
    <property type="entry name" value="Cation_efflux"/>
    <property type="match status" value="1"/>
</dbReference>
<keyword evidence="3" id="KW-0813">Transport</keyword>
<dbReference type="GO" id="GO:0005886">
    <property type="term" value="C:plasma membrane"/>
    <property type="evidence" value="ECO:0007669"/>
    <property type="project" value="TreeGrafter"/>
</dbReference>
<keyword evidence="6" id="KW-0406">Ion transport</keyword>
<keyword evidence="12" id="KW-1185">Reference proteome</keyword>
<keyword evidence="5 8" id="KW-1133">Transmembrane helix</keyword>
<comment type="similarity">
    <text evidence="2">Belongs to the cation diffusion facilitator (CDF) transporter (TC 2.A.4) family. SLC30A subfamily.</text>
</comment>
<accession>A0A1H3DQY7</accession>
<feature type="transmembrane region" description="Helical" evidence="8">
    <location>
        <begin position="87"/>
        <end position="112"/>
    </location>
</feature>
<evidence type="ECO:0000256" key="1">
    <source>
        <dbReference type="ARBA" id="ARBA00004141"/>
    </source>
</evidence>
<dbReference type="InterPro" id="IPR027469">
    <property type="entry name" value="Cation_efflux_TMD_sf"/>
</dbReference>
<dbReference type="EMBL" id="FNON01000003">
    <property type="protein sequence ID" value="SDX68816.1"/>
    <property type="molecule type" value="Genomic_DNA"/>
</dbReference>
<evidence type="ECO:0000313" key="11">
    <source>
        <dbReference type="EMBL" id="SDX68816.1"/>
    </source>
</evidence>
<dbReference type="STRING" id="589385.SAMN05421504_103484"/>
<dbReference type="GO" id="GO:0005385">
    <property type="term" value="F:zinc ion transmembrane transporter activity"/>
    <property type="evidence" value="ECO:0007669"/>
    <property type="project" value="TreeGrafter"/>
</dbReference>
<evidence type="ECO:0000313" key="12">
    <source>
        <dbReference type="Proteomes" id="UP000199515"/>
    </source>
</evidence>
<dbReference type="RefSeq" id="WP_091289556.1">
    <property type="nucleotide sequence ID" value="NZ_FNON01000003.1"/>
</dbReference>
<evidence type="ECO:0000256" key="8">
    <source>
        <dbReference type="SAM" id="Phobius"/>
    </source>
</evidence>
<evidence type="ECO:0000256" key="7">
    <source>
        <dbReference type="ARBA" id="ARBA00023136"/>
    </source>
</evidence>
<dbReference type="SUPFAM" id="SSF160240">
    <property type="entry name" value="Cation efflux protein cytoplasmic domain-like"/>
    <property type="match status" value="1"/>
</dbReference>
<evidence type="ECO:0000256" key="5">
    <source>
        <dbReference type="ARBA" id="ARBA00022989"/>
    </source>
</evidence>
<dbReference type="AlphaFoldDB" id="A0A1H3DQY7"/>
<dbReference type="InterPro" id="IPR002524">
    <property type="entry name" value="Cation_efflux"/>
</dbReference>
<dbReference type="SUPFAM" id="SSF161111">
    <property type="entry name" value="Cation efflux protein transmembrane domain-like"/>
    <property type="match status" value="1"/>
</dbReference>
<evidence type="ECO:0000259" key="9">
    <source>
        <dbReference type="Pfam" id="PF01545"/>
    </source>
</evidence>
<reference evidence="11 12" key="1">
    <citation type="submission" date="2016-10" db="EMBL/GenBank/DDBJ databases">
        <authorList>
            <person name="de Groot N.N."/>
        </authorList>
    </citation>
    <scope>NUCLEOTIDE SEQUENCE [LARGE SCALE GENOMIC DNA]</scope>
    <source>
        <strain evidence="11 12">CPCC 202699</strain>
    </source>
</reference>
<evidence type="ECO:0000256" key="4">
    <source>
        <dbReference type="ARBA" id="ARBA00022692"/>
    </source>
</evidence>
<comment type="subcellular location">
    <subcellularLocation>
        <location evidence="1">Membrane</location>
        <topology evidence="1">Multi-pass membrane protein</topology>
    </subcellularLocation>
</comment>
<keyword evidence="7 8" id="KW-0472">Membrane</keyword>
<feature type="transmembrane region" description="Helical" evidence="8">
    <location>
        <begin position="29"/>
        <end position="52"/>
    </location>
</feature>
<dbReference type="InterPro" id="IPR027470">
    <property type="entry name" value="Cation_efflux_CTD"/>
</dbReference>
<gene>
    <name evidence="11" type="ORF">SAMN05421504_103484</name>
</gene>
<feature type="domain" description="Cation efflux protein transmembrane" evidence="9">
    <location>
        <begin position="25"/>
        <end position="216"/>
    </location>
</feature>
<keyword evidence="4 8" id="KW-0812">Transmembrane</keyword>
<dbReference type="NCBIfam" id="TIGR01297">
    <property type="entry name" value="CDF"/>
    <property type="match status" value="1"/>
</dbReference>